<dbReference type="SMART" id="SM00233">
    <property type="entry name" value="PH"/>
    <property type="match status" value="2"/>
</dbReference>
<dbReference type="InterPro" id="IPR000299">
    <property type="entry name" value="FERM_domain"/>
</dbReference>
<evidence type="ECO:0000256" key="3">
    <source>
        <dbReference type="SAM" id="MobiDB-lite"/>
    </source>
</evidence>
<dbReference type="CDD" id="cd14473">
    <property type="entry name" value="FERM_B-lobe"/>
    <property type="match status" value="1"/>
</dbReference>
<sequence length="908" mass="101594">MILLDNCNESAISDDYALPPDDNGPGSEADAALVAQSVAMLRISTLERNNDELEKSGYLTKLSGKLKTWRKRWFALKNGTLSYWKSQSDVGRKPQGQISLDDSCRVWRADGAATFEISTSKKTHYLTADSSGTVDEWVRILQNVVRRNTTRILLGREDQKPTLEGWIVKVKHGHSKRCWCMLVGKTFLYFKAPTDQVPQGQISMRDARVEELEHVSDSDSEEAECNSMATARSANLTVGIFPPHEDPTYLLLANKQEKDAWLYQLTIVSGGGAHSGTQYEQMIQKLMETDGDPNCNLWRNPLLIHSKDSITSPLTTLPSESLHNEAIKLFKAIQLFTSALLDSAGIDYHVVLAQNALHQCLGLIELQPELICALIKQTSRVQPQSQQPAVGVTGVGSNGSASSTDSKSVSASFTFVQGWQLLALTVSLFAPRNNKLLWYLRLHLKRNADTKTEMGKYASYCQRALERTLQMGPREAKPSRMEVLSILLKNPYHHSLPHAIPVHFLNGTYQVVGFDGSTTVEEFLVTLNREIGCRDVSQSGFALFSDDPIEKDEEHWLEPKTKLCDIISKWETALREKGLGKFQNTKVIRLTYRHRLFWRSNIKGETERERLLYCYQTAQRISDNRFPLTKELAIELAAIMSQIDGGDYNSERGRGSGGSSGHLHQGAMQALERFIPRRYKDGISQEELKEMADAITDKWTALKGRSIADCVRIYLTCTRKWPFFGAALFHAKVNAGGGNSDLEGASVWLAVNEETITLLDVTSMQSVARVPYSAVVTFGGCQDDLMVVVNNCDIQGPGTQKMLFSLPKPKILELTLLIADYMNALGCVLPNTPNASLSRLESRRSGRSKTKERDSDRSGSMSHRIQASAEPDILRATPEMESKMQHHHHHQHHYHEDTGNKRRITADS</sequence>
<accession>E9G354</accession>
<dbReference type="SUPFAM" id="SSF47031">
    <property type="entry name" value="Second domain of FERM"/>
    <property type="match status" value="1"/>
</dbReference>
<dbReference type="InterPro" id="IPR029071">
    <property type="entry name" value="Ubiquitin-like_domsf"/>
</dbReference>
<gene>
    <name evidence="7" type="ORF">DAPPUDRAFT_308469</name>
</gene>
<keyword evidence="2" id="KW-0175">Coiled coil</keyword>
<evidence type="ECO:0000256" key="2">
    <source>
        <dbReference type="ARBA" id="ARBA00023054"/>
    </source>
</evidence>
<dbReference type="AlphaFoldDB" id="E9G354"/>
<dbReference type="PANTHER" id="PTHR22903">
    <property type="entry name" value="PLEKHH PROTEIN"/>
    <property type="match status" value="1"/>
</dbReference>
<dbReference type="InterPro" id="IPR038185">
    <property type="entry name" value="MyTH4_dom_sf"/>
</dbReference>
<dbReference type="Gene3D" id="1.20.80.10">
    <property type="match status" value="1"/>
</dbReference>
<reference evidence="7 8" key="1">
    <citation type="journal article" date="2011" name="Science">
        <title>The ecoresponsive genome of Daphnia pulex.</title>
        <authorList>
            <person name="Colbourne J.K."/>
            <person name="Pfrender M.E."/>
            <person name="Gilbert D."/>
            <person name="Thomas W.K."/>
            <person name="Tucker A."/>
            <person name="Oakley T.H."/>
            <person name="Tokishita S."/>
            <person name="Aerts A."/>
            <person name="Arnold G.J."/>
            <person name="Basu M.K."/>
            <person name="Bauer D.J."/>
            <person name="Caceres C.E."/>
            <person name="Carmel L."/>
            <person name="Casola C."/>
            <person name="Choi J.H."/>
            <person name="Detter J.C."/>
            <person name="Dong Q."/>
            <person name="Dusheyko S."/>
            <person name="Eads B.D."/>
            <person name="Frohlich T."/>
            <person name="Geiler-Samerotte K.A."/>
            <person name="Gerlach D."/>
            <person name="Hatcher P."/>
            <person name="Jogdeo S."/>
            <person name="Krijgsveld J."/>
            <person name="Kriventseva E.V."/>
            <person name="Kultz D."/>
            <person name="Laforsch C."/>
            <person name="Lindquist E."/>
            <person name="Lopez J."/>
            <person name="Manak J.R."/>
            <person name="Muller J."/>
            <person name="Pangilinan J."/>
            <person name="Patwardhan R.P."/>
            <person name="Pitluck S."/>
            <person name="Pritham E.J."/>
            <person name="Rechtsteiner A."/>
            <person name="Rho M."/>
            <person name="Rogozin I.B."/>
            <person name="Sakarya O."/>
            <person name="Salamov A."/>
            <person name="Schaack S."/>
            <person name="Shapiro H."/>
            <person name="Shiga Y."/>
            <person name="Skalitzky C."/>
            <person name="Smith Z."/>
            <person name="Souvorov A."/>
            <person name="Sung W."/>
            <person name="Tang Z."/>
            <person name="Tsuchiya D."/>
            <person name="Tu H."/>
            <person name="Vos H."/>
            <person name="Wang M."/>
            <person name="Wolf Y.I."/>
            <person name="Yamagata H."/>
            <person name="Yamada T."/>
            <person name="Ye Y."/>
            <person name="Shaw J.R."/>
            <person name="Andrews J."/>
            <person name="Crease T.J."/>
            <person name="Tang H."/>
            <person name="Lucas S.M."/>
            <person name="Robertson H.M."/>
            <person name="Bork P."/>
            <person name="Koonin E.V."/>
            <person name="Zdobnov E.M."/>
            <person name="Grigoriev I.V."/>
            <person name="Lynch M."/>
            <person name="Boore J.L."/>
        </authorList>
    </citation>
    <scope>NUCLEOTIDE SEQUENCE [LARGE SCALE GENOMIC DNA]</scope>
</reference>
<dbReference type="SMART" id="SM00139">
    <property type="entry name" value="MyTH4"/>
    <property type="match status" value="1"/>
</dbReference>
<feature type="compositionally biased region" description="Basic and acidic residues" evidence="3">
    <location>
        <begin position="894"/>
        <end position="908"/>
    </location>
</feature>
<feature type="domain" description="PH" evidence="4">
    <location>
        <begin position="160"/>
        <end position="270"/>
    </location>
</feature>
<dbReference type="PROSITE" id="PS50003">
    <property type="entry name" value="PH_DOMAIN"/>
    <property type="match status" value="2"/>
</dbReference>
<dbReference type="SUPFAM" id="SSF54236">
    <property type="entry name" value="Ubiquitin-like"/>
    <property type="match status" value="1"/>
</dbReference>
<dbReference type="FunFam" id="2.30.29.30:FF:000286">
    <property type="entry name" value="PH-protein kinase domain containing protein"/>
    <property type="match status" value="1"/>
</dbReference>
<dbReference type="Proteomes" id="UP000000305">
    <property type="component" value="Unassembled WGS sequence"/>
</dbReference>
<dbReference type="SMART" id="SM00295">
    <property type="entry name" value="B41"/>
    <property type="match status" value="1"/>
</dbReference>
<dbReference type="OrthoDB" id="6285196at2759"/>
<dbReference type="Gene3D" id="2.30.29.30">
    <property type="entry name" value="Pleckstrin-homology domain (PH domain)/Phosphotyrosine-binding domain (PTB)"/>
    <property type="match status" value="3"/>
</dbReference>
<evidence type="ECO:0008006" key="9">
    <source>
        <dbReference type="Google" id="ProtNLM"/>
    </source>
</evidence>
<dbReference type="GO" id="GO:0048731">
    <property type="term" value="P:system development"/>
    <property type="evidence" value="ECO:0007669"/>
    <property type="project" value="UniProtKB-ARBA"/>
</dbReference>
<feature type="region of interest" description="Disordered" evidence="3">
    <location>
        <begin position="835"/>
        <end position="908"/>
    </location>
</feature>
<feature type="domain" description="MyTH4" evidence="6">
    <location>
        <begin position="305"/>
        <end position="487"/>
    </location>
</feature>
<dbReference type="HOGENOM" id="CLU_001626_2_0_1"/>
<dbReference type="Pfam" id="PF00373">
    <property type="entry name" value="FERM_M"/>
    <property type="match status" value="1"/>
</dbReference>
<dbReference type="GO" id="GO:0071944">
    <property type="term" value="C:cell periphery"/>
    <property type="evidence" value="ECO:0007669"/>
    <property type="project" value="UniProtKB-ARBA"/>
</dbReference>
<dbReference type="Gene3D" id="1.25.40.530">
    <property type="entry name" value="MyTH4 domain"/>
    <property type="match status" value="1"/>
</dbReference>
<dbReference type="EMBL" id="GL732530">
    <property type="protein sequence ID" value="EFX86391.1"/>
    <property type="molecule type" value="Genomic_DNA"/>
</dbReference>
<dbReference type="InterPro" id="IPR019748">
    <property type="entry name" value="FERM_central"/>
</dbReference>
<dbReference type="InterPro" id="IPR001849">
    <property type="entry name" value="PH_domain"/>
</dbReference>
<dbReference type="CDD" id="cd17094">
    <property type="entry name" value="FERM_F1_Max1_like"/>
    <property type="match status" value="1"/>
</dbReference>
<dbReference type="Pfam" id="PF21989">
    <property type="entry name" value="RA_2"/>
    <property type="match status" value="1"/>
</dbReference>
<evidence type="ECO:0000313" key="7">
    <source>
        <dbReference type="EMBL" id="EFX86391.1"/>
    </source>
</evidence>
<keyword evidence="1" id="KW-0677">Repeat</keyword>
<dbReference type="eggNOG" id="KOG0248">
    <property type="taxonomic scope" value="Eukaryota"/>
</dbReference>
<proteinExistence type="predicted"/>
<evidence type="ECO:0000256" key="1">
    <source>
        <dbReference type="ARBA" id="ARBA00022737"/>
    </source>
</evidence>
<evidence type="ECO:0000259" key="6">
    <source>
        <dbReference type="PROSITE" id="PS51016"/>
    </source>
</evidence>
<feature type="domain" description="FERM" evidence="5">
    <location>
        <begin position="498"/>
        <end position="829"/>
    </location>
</feature>
<dbReference type="Pfam" id="PF00784">
    <property type="entry name" value="MyTH4"/>
    <property type="match status" value="1"/>
</dbReference>
<dbReference type="KEGG" id="dpx:DAPPUDRAFT_308469"/>
<name>E9G354_DAPPU</name>
<keyword evidence="8" id="KW-1185">Reference proteome</keyword>
<evidence type="ECO:0000259" key="5">
    <source>
        <dbReference type="PROSITE" id="PS50057"/>
    </source>
</evidence>
<organism evidence="7 8">
    <name type="scientific">Daphnia pulex</name>
    <name type="common">Water flea</name>
    <dbReference type="NCBI Taxonomy" id="6669"/>
    <lineage>
        <taxon>Eukaryota</taxon>
        <taxon>Metazoa</taxon>
        <taxon>Ecdysozoa</taxon>
        <taxon>Arthropoda</taxon>
        <taxon>Crustacea</taxon>
        <taxon>Branchiopoda</taxon>
        <taxon>Diplostraca</taxon>
        <taxon>Cladocera</taxon>
        <taxon>Anomopoda</taxon>
        <taxon>Daphniidae</taxon>
        <taxon>Daphnia</taxon>
    </lineage>
</organism>
<evidence type="ECO:0000259" key="4">
    <source>
        <dbReference type="PROSITE" id="PS50003"/>
    </source>
</evidence>
<evidence type="ECO:0000313" key="8">
    <source>
        <dbReference type="Proteomes" id="UP000000305"/>
    </source>
</evidence>
<dbReference type="InterPro" id="IPR014352">
    <property type="entry name" value="FERM/acyl-CoA-bd_prot_sf"/>
</dbReference>
<dbReference type="Gene3D" id="3.10.20.90">
    <property type="entry name" value="Phosphatidylinositol 3-kinase Catalytic Subunit, Chain A, domain 1"/>
    <property type="match status" value="1"/>
</dbReference>
<dbReference type="InterPro" id="IPR011993">
    <property type="entry name" value="PH-like_dom_sf"/>
</dbReference>
<dbReference type="OMA" id="GAHICEK"/>
<dbReference type="PANTHER" id="PTHR22903:SF8">
    <property type="entry name" value="MAX-1A"/>
    <property type="match status" value="1"/>
</dbReference>
<dbReference type="GO" id="GO:0009887">
    <property type="term" value="P:animal organ morphogenesis"/>
    <property type="evidence" value="ECO:0007669"/>
    <property type="project" value="UniProtKB-ARBA"/>
</dbReference>
<dbReference type="InterPro" id="IPR035963">
    <property type="entry name" value="FERM_2"/>
</dbReference>
<dbReference type="PhylomeDB" id="E9G354"/>
<protein>
    <recommendedName>
        <fullName evidence="9">PH domain-containing protein</fullName>
    </recommendedName>
</protein>
<dbReference type="SUPFAM" id="SSF50729">
    <property type="entry name" value="PH domain-like"/>
    <property type="match status" value="2"/>
</dbReference>
<dbReference type="CDD" id="cd13282">
    <property type="entry name" value="PH1_PLEKHH1_PLEKHH2"/>
    <property type="match status" value="1"/>
</dbReference>
<feature type="domain" description="PH" evidence="4">
    <location>
        <begin position="52"/>
        <end position="146"/>
    </location>
</feature>
<dbReference type="GO" id="GO:0005856">
    <property type="term" value="C:cytoskeleton"/>
    <property type="evidence" value="ECO:0007669"/>
    <property type="project" value="InterPro"/>
</dbReference>
<dbReference type="InterPro" id="IPR019749">
    <property type="entry name" value="Band_41_domain"/>
</dbReference>
<dbReference type="InterPro" id="IPR000857">
    <property type="entry name" value="MyTH4_dom"/>
</dbReference>
<feature type="compositionally biased region" description="Basic and acidic residues" evidence="3">
    <location>
        <begin position="840"/>
        <end position="857"/>
    </location>
</feature>
<dbReference type="PROSITE" id="PS51016">
    <property type="entry name" value="MYTH4"/>
    <property type="match status" value="1"/>
</dbReference>
<dbReference type="Pfam" id="PF00169">
    <property type="entry name" value="PH"/>
    <property type="match status" value="2"/>
</dbReference>
<dbReference type="PROSITE" id="PS50057">
    <property type="entry name" value="FERM_3"/>
    <property type="match status" value="1"/>
</dbReference>
<dbReference type="InParanoid" id="E9G354"/>